<dbReference type="SMART" id="SM00530">
    <property type="entry name" value="HTH_XRE"/>
    <property type="match status" value="1"/>
</dbReference>
<proteinExistence type="predicted"/>
<dbReference type="Pfam" id="PF01381">
    <property type="entry name" value="HTH_3"/>
    <property type="match status" value="1"/>
</dbReference>
<dbReference type="InterPro" id="IPR001387">
    <property type="entry name" value="Cro/C1-type_HTH"/>
</dbReference>
<name>A0A9E4DRQ5_9ENTE</name>
<evidence type="ECO:0000259" key="2">
    <source>
        <dbReference type="PROSITE" id="PS50943"/>
    </source>
</evidence>
<dbReference type="EMBL" id="JAJJVO010000094">
    <property type="protein sequence ID" value="MCC9273868.1"/>
    <property type="molecule type" value="Genomic_DNA"/>
</dbReference>
<dbReference type="Proteomes" id="UP000813384">
    <property type="component" value="Unassembled WGS sequence"/>
</dbReference>
<dbReference type="PANTHER" id="PTHR46558:SF14">
    <property type="entry name" value="HTH-TYPE TRANSCRIPTIONAL REGULATOR ANSR"/>
    <property type="match status" value="1"/>
</dbReference>
<reference evidence="3" key="2">
    <citation type="submission" date="2021-11" db="EMBL/GenBank/DDBJ databases">
        <authorList>
            <person name="Gilroy R."/>
        </authorList>
    </citation>
    <scope>NUCLEOTIDE SEQUENCE</scope>
    <source>
        <strain evidence="3">150</strain>
    </source>
</reference>
<dbReference type="PANTHER" id="PTHR46558">
    <property type="entry name" value="TRACRIPTIONAL REGULATORY PROTEIN-RELATED-RELATED"/>
    <property type="match status" value="1"/>
</dbReference>
<evidence type="ECO:0000313" key="3">
    <source>
        <dbReference type="EMBL" id="MCC9273868.1"/>
    </source>
</evidence>
<dbReference type="Gene3D" id="1.10.260.40">
    <property type="entry name" value="lambda repressor-like DNA-binding domains"/>
    <property type="match status" value="1"/>
</dbReference>
<organism evidence="3 4">
    <name type="scientific">Enterococcus aquimarinus</name>
    <dbReference type="NCBI Taxonomy" id="328396"/>
    <lineage>
        <taxon>Bacteria</taxon>
        <taxon>Bacillati</taxon>
        <taxon>Bacillota</taxon>
        <taxon>Bacilli</taxon>
        <taxon>Lactobacillales</taxon>
        <taxon>Enterococcaceae</taxon>
        <taxon>Enterococcus</taxon>
    </lineage>
</organism>
<accession>A0A9E4DRQ5</accession>
<protein>
    <submittedName>
        <fullName evidence="3">Helix-turn-helix transcriptional regulator</fullName>
    </submittedName>
</protein>
<dbReference type="PROSITE" id="PS50943">
    <property type="entry name" value="HTH_CROC1"/>
    <property type="match status" value="1"/>
</dbReference>
<reference evidence="3" key="1">
    <citation type="journal article" date="2021" name="PeerJ">
        <title>Extensive microbial diversity within the chicken gut microbiome revealed by metagenomics and culture.</title>
        <authorList>
            <person name="Gilroy R."/>
            <person name="Ravi A."/>
            <person name="Getino M."/>
            <person name="Pursley I."/>
            <person name="Horton D.L."/>
            <person name="Alikhan N.F."/>
            <person name="Baker D."/>
            <person name="Gharbi K."/>
            <person name="Hall N."/>
            <person name="Watson M."/>
            <person name="Adriaenssens E.M."/>
            <person name="Foster-Nyarko E."/>
            <person name="Jarju S."/>
            <person name="Secka A."/>
            <person name="Antonio M."/>
            <person name="Oren A."/>
            <person name="Chaudhuri R.R."/>
            <person name="La Ragione R."/>
            <person name="Hildebrand F."/>
            <person name="Pallen M.J."/>
        </authorList>
    </citation>
    <scope>NUCLEOTIDE SEQUENCE</scope>
    <source>
        <strain evidence="3">150</strain>
    </source>
</reference>
<comment type="caution">
    <text evidence="3">The sequence shown here is derived from an EMBL/GenBank/DDBJ whole genome shotgun (WGS) entry which is preliminary data.</text>
</comment>
<dbReference type="InterPro" id="IPR010982">
    <property type="entry name" value="Lambda_DNA-bd_dom_sf"/>
</dbReference>
<evidence type="ECO:0000313" key="4">
    <source>
        <dbReference type="Proteomes" id="UP000813384"/>
    </source>
</evidence>
<sequence length="82" mass="9411">MKSRNWLKILRTKAGYTQESFADALNMPKTTYSSYEQGHRTPSIETSKKIADALDVPWTIFFDAKVLESYGFAEDKNKQEVS</sequence>
<feature type="domain" description="HTH cro/C1-type" evidence="2">
    <location>
        <begin position="7"/>
        <end position="61"/>
    </location>
</feature>
<dbReference type="CDD" id="cd00093">
    <property type="entry name" value="HTH_XRE"/>
    <property type="match status" value="1"/>
</dbReference>
<dbReference type="SUPFAM" id="SSF47413">
    <property type="entry name" value="lambda repressor-like DNA-binding domains"/>
    <property type="match status" value="1"/>
</dbReference>
<dbReference type="GO" id="GO:0003677">
    <property type="term" value="F:DNA binding"/>
    <property type="evidence" value="ECO:0007669"/>
    <property type="project" value="UniProtKB-KW"/>
</dbReference>
<evidence type="ECO:0000256" key="1">
    <source>
        <dbReference type="ARBA" id="ARBA00023125"/>
    </source>
</evidence>
<dbReference type="AlphaFoldDB" id="A0A9E4DRQ5"/>
<keyword evidence="1" id="KW-0238">DNA-binding</keyword>
<gene>
    <name evidence="3" type="ORF">K8V42_06215</name>
</gene>